<dbReference type="Proteomes" id="UP000185984">
    <property type="component" value="Unassembled WGS sequence"/>
</dbReference>
<dbReference type="InterPro" id="IPR051912">
    <property type="entry name" value="Alkylbase_DNA_Glycosylase/TA"/>
</dbReference>
<organism evidence="6 7">
    <name type="scientific">Chroogloeocystis siderophila 5.2 s.c.1</name>
    <dbReference type="NCBI Taxonomy" id="247279"/>
    <lineage>
        <taxon>Bacteria</taxon>
        <taxon>Bacillati</taxon>
        <taxon>Cyanobacteriota</taxon>
        <taxon>Cyanophyceae</taxon>
        <taxon>Oscillatoriophycideae</taxon>
        <taxon>Chroococcales</taxon>
        <taxon>Chroococcaceae</taxon>
        <taxon>Chroogloeocystis</taxon>
    </lineage>
</organism>
<dbReference type="PANTHER" id="PTHR43003:SF5">
    <property type="entry name" value="DNA-3-METHYLADENINE GLYCOSYLASE"/>
    <property type="match status" value="1"/>
</dbReference>
<dbReference type="PANTHER" id="PTHR43003">
    <property type="entry name" value="DNA-3-METHYLADENINE GLYCOSYLASE"/>
    <property type="match status" value="1"/>
</dbReference>
<dbReference type="GO" id="GO:0006285">
    <property type="term" value="P:base-excision repair, AP site formation"/>
    <property type="evidence" value="ECO:0007669"/>
    <property type="project" value="TreeGrafter"/>
</dbReference>
<dbReference type="Gene3D" id="1.10.340.30">
    <property type="entry name" value="Hypothetical protein, domain 2"/>
    <property type="match status" value="1"/>
</dbReference>
<feature type="domain" description="HhH-GPD" evidence="5">
    <location>
        <begin position="50"/>
        <end position="201"/>
    </location>
</feature>
<dbReference type="GO" id="GO:0043916">
    <property type="term" value="F:DNA-7-methylguanine glycosylase activity"/>
    <property type="evidence" value="ECO:0007669"/>
    <property type="project" value="TreeGrafter"/>
</dbReference>
<dbReference type="CDD" id="cd00056">
    <property type="entry name" value="ENDO3c"/>
    <property type="match status" value="1"/>
</dbReference>
<keyword evidence="7" id="KW-1185">Reference proteome</keyword>
<keyword evidence="4" id="KW-0234">DNA repair</keyword>
<dbReference type="GO" id="GO:0005737">
    <property type="term" value="C:cytoplasm"/>
    <property type="evidence" value="ECO:0007669"/>
    <property type="project" value="TreeGrafter"/>
</dbReference>
<protein>
    <recommendedName>
        <fullName evidence="2">DNA-3-methyladenine glycosylase II</fullName>
        <ecNumber evidence="2">3.2.2.21</ecNumber>
    </recommendedName>
</protein>
<comment type="catalytic activity">
    <reaction evidence="1">
        <text>Hydrolysis of alkylated DNA, releasing 3-methyladenine, 3-methylguanine, 7-methylguanine and 7-methyladenine.</text>
        <dbReference type="EC" id="3.2.2.21"/>
    </reaction>
</comment>
<dbReference type="SUPFAM" id="SSF48150">
    <property type="entry name" value="DNA-glycosylase"/>
    <property type="match status" value="1"/>
</dbReference>
<dbReference type="GO" id="GO:0006307">
    <property type="term" value="P:DNA alkylation repair"/>
    <property type="evidence" value="ECO:0007669"/>
    <property type="project" value="TreeGrafter"/>
</dbReference>
<evidence type="ECO:0000256" key="3">
    <source>
        <dbReference type="ARBA" id="ARBA00022763"/>
    </source>
</evidence>
<dbReference type="SMART" id="SM00478">
    <property type="entry name" value="ENDO3c"/>
    <property type="match status" value="1"/>
</dbReference>
<evidence type="ECO:0000259" key="5">
    <source>
        <dbReference type="SMART" id="SM00478"/>
    </source>
</evidence>
<evidence type="ECO:0000313" key="6">
    <source>
        <dbReference type="EMBL" id="OKH28221.1"/>
    </source>
</evidence>
<dbReference type="Pfam" id="PF00730">
    <property type="entry name" value="HhH-GPD"/>
    <property type="match status" value="1"/>
</dbReference>
<dbReference type="GO" id="GO:0032993">
    <property type="term" value="C:protein-DNA complex"/>
    <property type="evidence" value="ECO:0007669"/>
    <property type="project" value="TreeGrafter"/>
</dbReference>
<evidence type="ECO:0000313" key="7">
    <source>
        <dbReference type="Proteomes" id="UP000185984"/>
    </source>
</evidence>
<sequence>MQRLSTTSITLAVAELTQRDRDLASIVKKWGHPPNWERETGFVGLVRTIIGQQLSVASAKAIFTRLSQLVLLTPANFLQLDDAQLQAAGLSQRKILYCRELARAIATNVIDLDKLALMDDANVRCQLRQIKGIGDWTVDIYLLMCLQRPDAFPSGDLALAIAYQKLKRLPKRPTPVELEAITEKWKPWRAVAARILWHYYLMQNKA</sequence>
<dbReference type="OrthoDB" id="9785929at2"/>
<name>A0A1U7HXE6_9CHRO</name>
<dbReference type="AlphaFoldDB" id="A0A1U7HXE6"/>
<accession>A0A1U7HXE6</accession>
<evidence type="ECO:0000256" key="4">
    <source>
        <dbReference type="ARBA" id="ARBA00023204"/>
    </source>
</evidence>
<evidence type="ECO:0000256" key="1">
    <source>
        <dbReference type="ARBA" id="ARBA00000086"/>
    </source>
</evidence>
<dbReference type="Gene3D" id="1.10.1670.40">
    <property type="match status" value="1"/>
</dbReference>
<evidence type="ECO:0000256" key="2">
    <source>
        <dbReference type="ARBA" id="ARBA00012000"/>
    </source>
</evidence>
<dbReference type="GO" id="GO:0032131">
    <property type="term" value="F:alkylated DNA binding"/>
    <property type="evidence" value="ECO:0007669"/>
    <property type="project" value="TreeGrafter"/>
</dbReference>
<keyword evidence="3" id="KW-0227">DNA damage</keyword>
<comment type="caution">
    <text evidence="6">The sequence shown here is derived from an EMBL/GenBank/DDBJ whole genome shotgun (WGS) entry which is preliminary data.</text>
</comment>
<proteinExistence type="predicted"/>
<dbReference type="InterPro" id="IPR011257">
    <property type="entry name" value="DNA_glycosylase"/>
</dbReference>
<dbReference type="EMBL" id="MRCC01000004">
    <property type="protein sequence ID" value="OKH28221.1"/>
    <property type="molecule type" value="Genomic_DNA"/>
</dbReference>
<dbReference type="InterPro" id="IPR003265">
    <property type="entry name" value="HhH-GPD_domain"/>
</dbReference>
<gene>
    <name evidence="6" type="ORF">NIES1031_05585</name>
</gene>
<dbReference type="STRING" id="247279.NIES1031_05585"/>
<dbReference type="GO" id="GO:0008725">
    <property type="term" value="F:DNA-3-methyladenine glycosylase activity"/>
    <property type="evidence" value="ECO:0007669"/>
    <property type="project" value="TreeGrafter"/>
</dbReference>
<dbReference type="EC" id="3.2.2.21" evidence="2"/>
<reference evidence="6 7" key="1">
    <citation type="submission" date="2016-11" db="EMBL/GenBank/DDBJ databases">
        <title>Draft Genome Sequences of Nine Cyanobacterial Strains from Diverse Habitats.</title>
        <authorList>
            <person name="Zhu T."/>
            <person name="Hou S."/>
            <person name="Lu X."/>
            <person name="Hess W.R."/>
        </authorList>
    </citation>
    <scope>NUCLEOTIDE SEQUENCE [LARGE SCALE GENOMIC DNA]</scope>
    <source>
        <strain evidence="6 7">5.2 s.c.1</strain>
    </source>
</reference>